<dbReference type="Pfam" id="PF02470">
    <property type="entry name" value="MlaD"/>
    <property type="match status" value="1"/>
</dbReference>
<dbReference type="PANTHER" id="PTHR33371:SF4">
    <property type="entry name" value="INTERMEMBRANE PHOSPHOLIPID TRANSPORT SYSTEM BINDING PROTEIN MLAD"/>
    <property type="match status" value="1"/>
</dbReference>
<keyword evidence="4" id="KW-1185">Reference proteome</keyword>
<keyword evidence="1" id="KW-0732">Signal</keyword>
<comment type="caution">
    <text evidence="3">The sequence shown here is derived from an EMBL/GenBank/DDBJ whole genome shotgun (WGS) entry which is preliminary data.</text>
</comment>
<protein>
    <submittedName>
        <fullName evidence="3">Mammalian cell entry protein</fullName>
    </submittedName>
</protein>
<proteinExistence type="predicted"/>
<dbReference type="InterPro" id="IPR005693">
    <property type="entry name" value="Mce"/>
</dbReference>
<feature type="chain" id="PRO_5039410080" evidence="1">
    <location>
        <begin position="43"/>
        <end position="382"/>
    </location>
</feature>
<dbReference type="NCBIfam" id="TIGR00996">
    <property type="entry name" value="Mtu_fam_mce"/>
    <property type="match status" value="1"/>
</dbReference>
<dbReference type="STRING" id="85968.GCA_900073015_02855"/>
<dbReference type="AlphaFoldDB" id="A0A2G5PCA3"/>
<evidence type="ECO:0000256" key="1">
    <source>
        <dbReference type="SAM" id="SignalP"/>
    </source>
</evidence>
<evidence type="ECO:0000259" key="2">
    <source>
        <dbReference type="Pfam" id="PF02470"/>
    </source>
</evidence>
<evidence type="ECO:0000313" key="4">
    <source>
        <dbReference type="Proteomes" id="UP000230551"/>
    </source>
</evidence>
<dbReference type="PROSITE" id="PS51257">
    <property type="entry name" value="PROKAR_LIPOPROTEIN"/>
    <property type="match status" value="1"/>
</dbReference>
<gene>
    <name evidence="3" type="ORF">CQY22_007965</name>
</gene>
<dbReference type="RefSeq" id="WP_090590537.1">
    <property type="nucleotide sequence ID" value="NZ_CP104302.1"/>
</dbReference>
<dbReference type="OrthoDB" id="4608030at2"/>
<sequence>MRAPRTRAARTRAPRRRAATAALAAALALGVTSCGGSTPNAAQEYCAMMTDSVGLYLGNHVTQMGYPVGEVRRIEPGATDVKVVFTLEETRPVPAEVRAVTRSPSILADRSLELVGNYTEGPKLQPGQCIPLNRTSTPLSIAQVIGSANDFVNAINPDGSTNIADALAGIDAAMTDQGPRLNQLMSRSSALLDNPDQAIAQMGEITRNIAQLTSMLRDNRGDLKTMVEALPVISPNIVDTLAGAYEFDIPVADVITIVTDIETELGPEMQTALDAVSELLRIASPHYKGIANMLNPVPRWLSGINGEPPGATEGGFAKRANNHPFIVLPYRPPLFRIPTANGLLACGAMNSAAPGSCADIAGRPYAVDVALLQYVLTEAQRR</sequence>
<dbReference type="InterPro" id="IPR052336">
    <property type="entry name" value="MlaD_Phospholipid_Transporter"/>
</dbReference>
<dbReference type="InterPro" id="IPR003399">
    <property type="entry name" value="Mce/MlaD"/>
</dbReference>
<dbReference type="EMBL" id="PDCN02000007">
    <property type="protein sequence ID" value="PIB75965.1"/>
    <property type="molecule type" value="Genomic_DNA"/>
</dbReference>
<name>A0A2G5PCA3_9MYCO</name>
<feature type="domain" description="Mce/MlaD" evidence="2">
    <location>
        <begin position="43"/>
        <end position="115"/>
    </location>
</feature>
<organism evidence="3 4">
    <name type="scientific">Mycolicibacterium brumae</name>
    <dbReference type="NCBI Taxonomy" id="85968"/>
    <lineage>
        <taxon>Bacteria</taxon>
        <taxon>Bacillati</taxon>
        <taxon>Actinomycetota</taxon>
        <taxon>Actinomycetes</taxon>
        <taxon>Mycobacteriales</taxon>
        <taxon>Mycobacteriaceae</taxon>
        <taxon>Mycolicibacterium</taxon>
    </lineage>
</organism>
<dbReference type="PANTHER" id="PTHR33371">
    <property type="entry name" value="INTERMEMBRANE PHOSPHOLIPID TRANSPORT SYSTEM BINDING PROTEIN MLAD-RELATED"/>
    <property type="match status" value="1"/>
</dbReference>
<evidence type="ECO:0000313" key="3">
    <source>
        <dbReference type="EMBL" id="PIB75965.1"/>
    </source>
</evidence>
<accession>A0A2G5PCA3</accession>
<reference evidence="3 4" key="1">
    <citation type="journal article" date="2017" name="Infect. Genet. Evol.">
        <title>The new phylogeny of the genus Mycobacterium: The old and the news.</title>
        <authorList>
            <person name="Tortoli E."/>
            <person name="Fedrizzi T."/>
            <person name="Meehan C.J."/>
            <person name="Trovato A."/>
            <person name="Grottola A."/>
            <person name="Giacobazzi E."/>
            <person name="Serpini G.F."/>
            <person name="Tagliazucchi S."/>
            <person name="Fabio A."/>
            <person name="Bettua C."/>
            <person name="Bertorelli R."/>
            <person name="Frascaro F."/>
            <person name="De Sanctis V."/>
            <person name="Pecorari M."/>
            <person name="Jousson O."/>
            <person name="Segata N."/>
            <person name="Cirillo D.M."/>
        </authorList>
    </citation>
    <scope>NUCLEOTIDE SEQUENCE [LARGE SCALE GENOMIC DNA]</scope>
    <source>
        <strain evidence="3 4">CIP1034565</strain>
    </source>
</reference>
<feature type="signal peptide" evidence="1">
    <location>
        <begin position="1"/>
        <end position="42"/>
    </location>
</feature>
<dbReference type="Proteomes" id="UP000230551">
    <property type="component" value="Unassembled WGS sequence"/>
</dbReference>